<dbReference type="NCBIfam" id="TIGR00242">
    <property type="entry name" value="division/cell wall cluster transcriptional repressor MraZ"/>
    <property type="match status" value="1"/>
</dbReference>
<dbReference type="GO" id="GO:0005737">
    <property type="term" value="C:cytoplasm"/>
    <property type="evidence" value="ECO:0007669"/>
    <property type="project" value="UniProtKB-UniRule"/>
</dbReference>
<organism evidence="9 10">
    <name type="scientific">Eiseniibacteriota bacterium</name>
    <dbReference type="NCBI Taxonomy" id="2212470"/>
    <lineage>
        <taxon>Bacteria</taxon>
        <taxon>Candidatus Eiseniibacteriota</taxon>
    </lineage>
</organism>
<dbReference type="PANTHER" id="PTHR34701:SF1">
    <property type="entry name" value="TRANSCRIPTIONAL REGULATOR MRAZ"/>
    <property type="match status" value="1"/>
</dbReference>
<dbReference type="InterPro" id="IPR035644">
    <property type="entry name" value="MraZ_C"/>
</dbReference>
<comment type="caution">
    <text evidence="9">The sequence shown here is derived from an EMBL/GenBank/DDBJ whole genome shotgun (WGS) entry which is preliminary data.</text>
</comment>
<keyword evidence="3" id="KW-0677">Repeat</keyword>
<dbReference type="HAMAP" id="MF_01008">
    <property type="entry name" value="MraZ"/>
    <property type="match status" value="1"/>
</dbReference>
<dbReference type="Gene3D" id="3.40.1550.20">
    <property type="entry name" value="Transcriptional regulator MraZ domain"/>
    <property type="match status" value="1"/>
</dbReference>
<dbReference type="CDD" id="cd16321">
    <property type="entry name" value="MraZ_C"/>
    <property type="match status" value="1"/>
</dbReference>
<feature type="domain" description="SpoVT-AbrB" evidence="8">
    <location>
        <begin position="24"/>
        <end position="71"/>
    </location>
</feature>
<dbReference type="SUPFAM" id="SSF89447">
    <property type="entry name" value="AbrB/MazE/MraZ-like"/>
    <property type="match status" value="1"/>
</dbReference>
<accession>A0A538SIW7</accession>
<dbReference type="InterPro" id="IPR038619">
    <property type="entry name" value="MraZ_sf"/>
</dbReference>
<evidence type="ECO:0000256" key="7">
    <source>
        <dbReference type="HAMAP-Rule" id="MF_01008"/>
    </source>
</evidence>
<dbReference type="EMBL" id="VBOS01000379">
    <property type="protein sequence ID" value="TMQ51313.1"/>
    <property type="molecule type" value="Genomic_DNA"/>
</dbReference>
<protein>
    <recommendedName>
        <fullName evidence="1 7">Transcriptional regulator MraZ</fullName>
    </recommendedName>
</protein>
<dbReference type="GO" id="GO:2000143">
    <property type="term" value="P:negative regulation of DNA-templated transcription initiation"/>
    <property type="evidence" value="ECO:0007669"/>
    <property type="project" value="TreeGrafter"/>
</dbReference>
<dbReference type="GO" id="GO:0000976">
    <property type="term" value="F:transcription cis-regulatory region binding"/>
    <property type="evidence" value="ECO:0007669"/>
    <property type="project" value="TreeGrafter"/>
</dbReference>
<dbReference type="InterPro" id="IPR035642">
    <property type="entry name" value="MraZ_N"/>
</dbReference>
<evidence type="ECO:0000256" key="3">
    <source>
        <dbReference type="ARBA" id="ARBA00022737"/>
    </source>
</evidence>
<dbReference type="CDD" id="cd16320">
    <property type="entry name" value="MraZ_N"/>
    <property type="match status" value="1"/>
</dbReference>
<keyword evidence="2 7" id="KW-0963">Cytoplasm</keyword>
<dbReference type="Pfam" id="PF02381">
    <property type="entry name" value="MraZ"/>
    <property type="match status" value="2"/>
</dbReference>
<dbReference type="Proteomes" id="UP000317716">
    <property type="component" value="Unassembled WGS sequence"/>
</dbReference>
<dbReference type="AlphaFoldDB" id="A0A538SIW7"/>
<keyword evidence="4 7" id="KW-0805">Transcription regulation</keyword>
<comment type="subunit">
    <text evidence="7">Forms oligomers.</text>
</comment>
<dbReference type="PROSITE" id="PS51740">
    <property type="entry name" value="SPOVT_ABRB"/>
    <property type="match status" value="2"/>
</dbReference>
<feature type="domain" description="SpoVT-AbrB" evidence="8">
    <location>
        <begin position="100"/>
        <end position="143"/>
    </location>
</feature>
<keyword evidence="5 7" id="KW-0238">DNA-binding</keyword>
<evidence type="ECO:0000256" key="5">
    <source>
        <dbReference type="ARBA" id="ARBA00023125"/>
    </source>
</evidence>
<evidence type="ECO:0000313" key="9">
    <source>
        <dbReference type="EMBL" id="TMQ51313.1"/>
    </source>
</evidence>
<proteinExistence type="inferred from homology"/>
<evidence type="ECO:0000256" key="6">
    <source>
        <dbReference type="ARBA" id="ARBA00023163"/>
    </source>
</evidence>
<dbReference type="InterPro" id="IPR003444">
    <property type="entry name" value="MraZ"/>
</dbReference>
<evidence type="ECO:0000259" key="8">
    <source>
        <dbReference type="PROSITE" id="PS51740"/>
    </source>
</evidence>
<dbReference type="GO" id="GO:0003700">
    <property type="term" value="F:DNA-binding transcription factor activity"/>
    <property type="evidence" value="ECO:0007669"/>
    <property type="project" value="UniProtKB-UniRule"/>
</dbReference>
<dbReference type="PANTHER" id="PTHR34701">
    <property type="entry name" value="TRANSCRIPTIONAL REGULATOR MRAZ"/>
    <property type="match status" value="1"/>
</dbReference>
<gene>
    <name evidence="7 9" type="primary">mraZ</name>
    <name evidence="9" type="ORF">E6K72_10550</name>
</gene>
<dbReference type="InterPro" id="IPR020603">
    <property type="entry name" value="MraZ_dom"/>
</dbReference>
<evidence type="ECO:0000256" key="2">
    <source>
        <dbReference type="ARBA" id="ARBA00022490"/>
    </source>
</evidence>
<evidence type="ECO:0000256" key="1">
    <source>
        <dbReference type="ARBA" id="ARBA00013860"/>
    </source>
</evidence>
<dbReference type="InterPro" id="IPR007159">
    <property type="entry name" value="SpoVT-AbrB_dom"/>
</dbReference>
<comment type="similarity">
    <text evidence="7">Belongs to the MraZ family.</text>
</comment>
<sequence>MGDGGVSWWKAGTGENRFVAFYGTNTYAIDHKGRLSVPASLRRPGGRQRPIQTFVLVAGFEGCLAMYAPEDWARVEERLRKLPMGGRKARAFTRAFLMDATPVTVDAQGRVTIPPALMSRAGLGKEATLHGVGDHIEVWNPDRLSAVIKEAQANFEANAEEVLGEPNS</sequence>
<keyword evidence="6 7" id="KW-0804">Transcription</keyword>
<dbReference type="InterPro" id="IPR037914">
    <property type="entry name" value="SpoVT-AbrB_sf"/>
</dbReference>
<evidence type="ECO:0000256" key="4">
    <source>
        <dbReference type="ARBA" id="ARBA00023015"/>
    </source>
</evidence>
<evidence type="ECO:0000313" key="10">
    <source>
        <dbReference type="Proteomes" id="UP000317716"/>
    </source>
</evidence>
<reference evidence="9 10" key="1">
    <citation type="journal article" date="2019" name="Nat. Microbiol.">
        <title>Mediterranean grassland soil C-N compound turnover is dependent on rainfall and depth, and is mediated by genomically divergent microorganisms.</title>
        <authorList>
            <person name="Diamond S."/>
            <person name="Andeer P.F."/>
            <person name="Li Z."/>
            <person name="Crits-Christoph A."/>
            <person name="Burstein D."/>
            <person name="Anantharaman K."/>
            <person name="Lane K.R."/>
            <person name="Thomas B.C."/>
            <person name="Pan C."/>
            <person name="Northen T.R."/>
            <person name="Banfield J.F."/>
        </authorList>
    </citation>
    <scope>NUCLEOTIDE SEQUENCE [LARGE SCALE GENOMIC DNA]</scope>
    <source>
        <strain evidence="9">WS_2</strain>
    </source>
</reference>
<comment type="subcellular location">
    <subcellularLocation>
        <location evidence="7">Cytoplasm</location>
        <location evidence="7">Nucleoid</location>
    </subcellularLocation>
</comment>
<name>A0A538SIW7_UNCEI</name>
<dbReference type="GO" id="GO:0009295">
    <property type="term" value="C:nucleoid"/>
    <property type="evidence" value="ECO:0007669"/>
    <property type="project" value="UniProtKB-SubCell"/>
</dbReference>